<keyword evidence="10 12" id="KW-0456">Lyase</keyword>
<evidence type="ECO:0000313" key="14">
    <source>
        <dbReference type="EMBL" id="TPE59238.1"/>
    </source>
</evidence>
<evidence type="ECO:0000256" key="11">
    <source>
        <dbReference type="ARBA" id="ARBA00048697"/>
    </source>
</evidence>
<dbReference type="InterPro" id="IPR000385">
    <property type="entry name" value="MoaA_NifB_PqqE_Fe-S-bd_CS"/>
</dbReference>
<feature type="binding site" evidence="12">
    <location>
        <position position="31"/>
    </location>
    <ligand>
        <name>S-adenosyl-L-methionine</name>
        <dbReference type="ChEBI" id="CHEBI:59789"/>
    </ligand>
</feature>
<comment type="cofactor">
    <cofactor evidence="12">
        <name>[4Fe-4S] cluster</name>
        <dbReference type="ChEBI" id="CHEBI:49883"/>
    </cofactor>
    <text evidence="12">Binds 2 [4Fe-4S] clusters. Binds 1 [4Fe-4S] cluster coordinated with 3 cysteines and an exchangeable S-adenosyl-L-methionine and 1 [4Fe-4S] cluster coordinated with 3 cysteines and the GTP-derived substrate.</text>
</comment>
<dbReference type="HAMAP" id="MF_01225_B">
    <property type="entry name" value="MoaA_B"/>
    <property type="match status" value="1"/>
</dbReference>
<dbReference type="Pfam" id="PF04055">
    <property type="entry name" value="Radical_SAM"/>
    <property type="match status" value="1"/>
</dbReference>
<feature type="binding site" evidence="12">
    <location>
        <position position="25"/>
    </location>
    <ligand>
        <name>[4Fe-4S] cluster</name>
        <dbReference type="ChEBI" id="CHEBI:49883"/>
        <label>1</label>
        <note>4Fe-4S-S-AdoMet</note>
    </ligand>
</feature>
<evidence type="ECO:0000256" key="7">
    <source>
        <dbReference type="ARBA" id="ARBA00023014"/>
    </source>
</evidence>
<comment type="catalytic activity">
    <reaction evidence="11 12">
        <text>GTP + AH2 + S-adenosyl-L-methionine = (8S)-3',8-cyclo-7,8-dihydroguanosine 5'-triphosphate + 5'-deoxyadenosine + L-methionine + A + H(+)</text>
        <dbReference type="Rhea" id="RHEA:49576"/>
        <dbReference type="ChEBI" id="CHEBI:13193"/>
        <dbReference type="ChEBI" id="CHEBI:15378"/>
        <dbReference type="ChEBI" id="CHEBI:17319"/>
        <dbReference type="ChEBI" id="CHEBI:17499"/>
        <dbReference type="ChEBI" id="CHEBI:37565"/>
        <dbReference type="ChEBI" id="CHEBI:57844"/>
        <dbReference type="ChEBI" id="CHEBI:59789"/>
        <dbReference type="ChEBI" id="CHEBI:131766"/>
        <dbReference type="EC" id="4.1.99.22"/>
    </reaction>
</comment>
<evidence type="ECO:0000256" key="2">
    <source>
        <dbReference type="ARBA" id="ARBA00022485"/>
    </source>
</evidence>
<dbReference type="InterPro" id="IPR006638">
    <property type="entry name" value="Elp3/MiaA/NifB-like_rSAM"/>
</dbReference>
<dbReference type="NCBIfam" id="TIGR02666">
    <property type="entry name" value="moaA"/>
    <property type="match status" value="1"/>
</dbReference>
<dbReference type="EC" id="4.1.99.22" evidence="1 12"/>
<feature type="binding site" evidence="12">
    <location>
        <position position="260"/>
    </location>
    <ligand>
        <name>[4Fe-4S] cluster</name>
        <dbReference type="ChEBI" id="CHEBI:49883"/>
        <label>2</label>
        <note>4Fe-4S-substrate</note>
    </ligand>
</feature>
<dbReference type="PANTHER" id="PTHR22960">
    <property type="entry name" value="MOLYBDOPTERIN COFACTOR SYNTHESIS PROTEIN A"/>
    <property type="match status" value="1"/>
</dbReference>
<feature type="binding site" evidence="12">
    <location>
        <begin position="262"/>
        <end position="264"/>
    </location>
    <ligand>
        <name>GTP</name>
        <dbReference type="ChEBI" id="CHEBI:37565"/>
    </ligand>
</feature>
<dbReference type="SFLD" id="SFLDG01067">
    <property type="entry name" value="SPASM/twitch_domain_containing"/>
    <property type="match status" value="1"/>
</dbReference>
<feature type="domain" description="Radical SAM core" evidence="13">
    <location>
        <begin position="9"/>
        <end position="228"/>
    </location>
</feature>
<reference evidence="14 15" key="1">
    <citation type="submission" date="2019-06" db="EMBL/GenBank/DDBJ databases">
        <authorList>
            <person name="Lee I."/>
            <person name="Jang G.I."/>
            <person name="Hwang C.Y."/>
        </authorList>
    </citation>
    <scope>NUCLEOTIDE SEQUENCE [LARGE SCALE GENOMIC DNA]</scope>
    <source>
        <strain evidence="14 15">PAMC 28131</strain>
    </source>
</reference>
<dbReference type="GO" id="GO:0006777">
    <property type="term" value="P:Mo-molybdopterin cofactor biosynthetic process"/>
    <property type="evidence" value="ECO:0007669"/>
    <property type="project" value="UniProtKB-UniRule"/>
</dbReference>
<dbReference type="SFLD" id="SFLDG01383">
    <property type="entry name" value="cyclic_pyranopterin_phosphate"/>
    <property type="match status" value="1"/>
</dbReference>
<keyword evidence="3 12" id="KW-0949">S-adenosyl-L-methionine</keyword>
<keyword evidence="4 12" id="KW-0479">Metal-binding</keyword>
<dbReference type="CDD" id="cd21117">
    <property type="entry name" value="Twitch_MoaA"/>
    <property type="match status" value="1"/>
</dbReference>
<dbReference type="OrthoDB" id="9763993at2"/>
<keyword evidence="15" id="KW-1185">Reference proteome</keyword>
<evidence type="ECO:0000256" key="10">
    <source>
        <dbReference type="ARBA" id="ARBA00023239"/>
    </source>
</evidence>
<keyword evidence="2 12" id="KW-0004">4Fe-4S</keyword>
<dbReference type="SUPFAM" id="SSF102114">
    <property type="entry name" value="Radical SAM enzymes"/>
    <property type="match status" value="1"/>
</dbReference>
<keyword evidence="9 12" id="KW-0501">Molybdenum cofactor biosynthesis</keyword>
<evidence type="ECO:0000256" key="8">
    <source>
        <dbReference type="ARBA" id="ARBA00023134"/>
    </source>
</evidence>
<evidence type="ECO:0000256" key="1">
    <source>
        <dbReference type="ARBA" id="ARBA00012167"/>
    </source>
</evidence>
<evidence type="ECO:0000259" key="13">
    <source>
        <dbReference type="PROSITE" id="PS51918"/>
    </source>
</evidence>
<organism evidence="14 15">
    <name type="scientific">Sandaracinobacter neustonicus</name>
    <dbReference type="NCBI Taxonomy" id="1715348"/>
    <lineage>
        <taxon>Bacteria</taxon>
        <taxon>Pseudomonadati</taxon>
        <taxon>Pseudomonadota</taxon>
        <taxon>Alphaproteobacteria</taxon>
        <taxon>Sphingomonadales</taxon>
        <taxon>Sphingosinicellaceae</taxon>
        <taxon>Sandaracinobacter</taxon>
    </lineage>
</organism>
<dbReference type="Gene3D" id="3.20.20.70">
    <property type="entry name" value="Aldolase class I"/>
    <property type="match status" value="1"/>
</dbReference>
<dbReference type="InterPro" id="IPR010505">
    <property type="entry name" value="MoaA_twitch"/>
</dbReference>
<dbReference type="InterPro" id="IPR013785">
    <property type="entry name" value="Aldolase_TIM"/>
</dbReference>
<dbReference type="GO" id="GO:0046872">
    <property type="term" value="F:metal ion binding"/>
    <property type="evidence" value="ECO:0007669"/>
    <property type="project" value="UniProtKB-KW"/>
</dbReference>
<dbReference type="PANTHER" id="PTHR22960:SF0">
    <property type="entry name" value="MOLYBDENUM COFACTOR BIOSYNTHESIS PROTEIN 1"/>
    <property type="match status" value="1"/>
</dbReference>
<dbReference type="GO" id="GO:0061799">
    <property type="term" value="F:cyclic pyranopterin monophosphate synthase activity"/>
    <property type="evidence" value="ECO:0007669"/>
    <property type="project" value="TreeGrafter"/>
</dbReference>
<comment type="similarity">
    <text evidence="12">Belongs to the radical SAM superfamily. MoaA family.</text>
</comment>
<feature type="binding site" evidence="12">
    <location>
        <position position="160"/>
    </location>
    <ligand>
        <name>GTP</name>
        <dbReference type="ChEBI" id="CHEBI:37565"/>
    </ligand>
</feature>
<keyword evidence="5 12" id="KW-0547">Nucleotide-binding</keyword>
<dbReference type="GO" id="GO:1904047">
    <property type="term" value="F:S-adenosyl-L-methionine binding"/>
    <property type="evidence" value="ECO:0007669"/>
    <property type="project" value="UniProtKB-UniRule"/>
</dbReference>
<dbReference type="GO" id="GO:0061798">
    <property type="term" value="F:GTP 3',8'-cyclase activity"/>
    <property type="evidence" value="ECO:0007669"/>
    <property type="project" value="UniProtKB-UniRule"/>
</dbReference>
<dbReference type="AlphaFoldDB" id="A0A501XF21"/>
<evidence type="ECO:0000313" key="15">
    <source>
        <dbReference type="Proteomes" id="UP000319897"/>
    </source>
</evidence>
<keyword evidence="8 12" id="KW-0342">GTP-binding</keyword>
<dbReference type="PROSITE" id="PS51918">
    <property type="entry name" value="RADICAL_SAM"/>
    <property type="match status" value="1"/>
</dbReference>
<dbReference type="GO" id="GO:0005525">
    <property type="term" value="F:GTP binding"/>
    <property type="evidence" value="ECO:0007669"/>
    <property type="project" value="UniProtKB-UniRule"/>
</dbReference>
<dbReference type="UniPathway" id="UPA00344"/>
<evidence type="ECO:0000256" key="4">
    <source>
        <dbReference type="ARBA" id="ARBA00022723"/>
    </source>
</evidence>
<dbReference type="InterPro" id="IPR058240">
    <property type="entry name" value="rSAM_sf"/>
</dbReference>
<keyword evidence="6 12" id="KW-0408">Iron</keyword>
<feature type="binding site" evidence="12">
    <location>
        <position position="257"/>
    </location>
    <ligand>
        <name>[4Fe-4S] cluster</name>
        <dbReference type="ChEBI" id="CHEBI:49883"/>
        <label>2</label>
        <note>4Fe-4S-substrate</note>
    </ligand>
</feature>
<dbReference type="RefSeq" id="WP_140929109.1">
    <property type="nucleotide sequence ID" value="NZ_VFSU01000031.1"/>
</dbReference>
<feature type="binding site" evidence="12">
    <location>
        <position position="194"/>
    </location>
    <ligand>
        <name>S-adenosyl-L-methionine</name>
        <dbReference type="ChEBI" id="CHEBI:59789"/>
    </ligand>
</feature>
<evidence type="ECO:0000256" key="9">
    <source>
        <dbReference type="ARBA" id="ARBA00023150"/>
    </source>
</evidence>
<keyword evidence="7 12" id="KW-0411">Iron-sulfur</keyword>
<evidence type="ECO:0000256" key="5">
    <source>
        <dbReference type="ARBA" id="ARBA00022741"/>
    </source>
</evidence>
<dbReference type="SMART" id="SM00729">
    <property type="entry name" value="Elp3"/>
    <property type="match status" value="1"/>
</dbReference>
<dbReference type="PROSITE" id="PS01305">
    <property type="entry name" value="MOAA_NIFB_PQQE"/>
    <property type="match status" value="1"/>
</dbReference>
<protein>
    <recommendedName>
        <fullName evidence="1 12">GTP 3',8-cyclase</fullName>
        <ecNumber evidence="1 12">4.1.99.22</ecNumber>
    </recommendedName>
    <alternativeName>
        <fullName evidence="12">Molybdenum cofactor biosynthesis protein A</fullName>
    </alternativeName>
</protein>
<dbReference type="Pfam" id="PF06463">
    <property type="entry name" value="Mob_synth_C"/>
    <property type="match status" value="1"/>
</dbReference>
<evidence type="ECO:0000256" key="6">
    <source>
        <dbReference type="ARBA" id="ARBA00023004"/>
    </source>
</evidence>
<comment type="subunit">
    <text evidence="12">Monomer and homodimer.</text>
</comment>
<feature type="binding site" evidence="12">
    <location>
        <position position="100"/>
    </location>
    <ligand>
        <name>GTP</name>
        <dbReference type="ChEBI" id="CHEBI:37565"/>
    </ligand>
</feature>
<feature type="binding site" evidence="12">
    <location>
        <position position="32"/>
    </location>
    <ligand>
        <name>[4Fe-4S] cluster</name>
        <dbReference type="ChEBI" id="CHEBI:49883"/>
        <label>1</label>
        <note>4Fe-4S-S-AdoMet</note>
    </ligand>
</feature>
<dbReference type="GO" id="GO:0051539">
    <property type="term" value="F:4 iron, 4 sulfur cluster binding"/>
    <property type="evidence" value="ECO:0007669"/>
    <property type="project" value="UniProtKB-UniRule"/>
</dbReference>
<proteinExistence type="inferred from homology"/>
<feature type="binding site" evidence="12">
    <location>
        <position position="29"/>
    </location>
    <ligand>
        <name>[4Fe-4S] cluster</name>
        <dbReference type="ChEBI" id="CHEBI:49883"/>
        <label>1</label>
        <note>4Fe-4S-S-AdoMet</note>
    </ligand>
</feature>
<dbReference type="SFLD" id="SFLDG01386">
    <property type="entry name" value="main_SPASM_domain-containing"/>
    <property type="match status" value="1"/>
</dbReference>
<accession>A0A501XF21</accession>
<evidence type="ECO:0000256" key="3">
    <source>
        <dbReference type="ARBA" id="ARBA00022691"/>
    </source>
</evidence>
<feature type="binding site" evidence="12">
    <location>
        <position position="18"/>
    </location>
    <ligand>
        <name>GTP</name>
        <dbReference type="ChEBI" id="CHEBI:37565"/>
    </ligand>
</feature>
<feature type="binding site" evidence="12">
    <location>
        <position position="124"/>
    </location>
    <ligand>
        <name>S-adenosyl-L-methionine</name>
        <dbReference type="ChEBI" id="CHEBI:59789"/>
    </ligand>
</feature>
<comment type="function">
    <text evidence="12">Catalyzes the cyclization of GTP to (8S)-3',8-cyclo-7,8-dihydroguanosine 5'-triphosphate.</text>
</comment>
<dbReference type="Proteomes" id="UP000319897">
    <property type="component" value="Unassembled WGS sequence"/>
</dbReference>
<name>A0A501XF21_9SPHN</name>
<dbReference type="InterPro" id="IPR013483">
    <property type="entry name" value="MoaA"/>
</dbReference>
<evidence type="ECO:0000256" key="12">
    <source>
        <dbReference type="HAMAP-Rule" id="MF_01225"/>
    </source>
</evidence>
<feature type="binding site" evidence="12">
    <location>
        <position position="71"/>
    </location>
    <ligand>
        <name>S-adenosyl-L-methionine</name>
        <dbReference type="ChEBI" id="CHEBI:59789"/>
    </ligand>
</feature>
<gene>
    <name evidence="12 14" type="primary">moaA</name>
    <name evidence="14" type="ORF">FJQ54_14365</name>
</gene>
<dbReference type="EMBL" id="VFSU01000031">
    <property type="protein sequence ID" value="TPE59238.1"/>
    <property type="molecule type" value="Genomic_DNA"/>
</dbReference>
<comment type="caution">
    <text evidence="14">The sequence shown here is derived from an EMBL/GenBank/DDBJ whole genome shotgun (WGS) entry which is preliminary data.</text>
</comment>
<dbReference type="CDD" id="cd01335">
    <property type="entry name" value="Radical_SAM"/>
    <property type="match status" value="1"/>
</dbReference>
<feature type="binding site" evidence="12">
    <location>
        <position position="67"/>
    </location>
    <ligand>
        <name>GTP</name>
        <dbReference type="ChEBI" id="CHEBI:37565"/>
    </ligand>
</feature>
<dbReference type="InterPro" id="IPR050105">
    <property type="entry name" value="MoCo_biosynth_MoaA/MoaC"/>
</dbReference>
<feature type="binding site" evidence="12">
    <location>
        <position position="274"/>
    </location>
    <ligand>
        <name>[4Fe-4S] cluster</name>
        <dbReference type="ChEBI" id="CHEBI:49883"/>
        <label>2</label>
        <note>4Fe-4S-substrate</note>
    </ligand>
</feature>
<dbReference type="InterPro" id="IPR040064">
    <property type="entry name" value="MoaA-like"/>
</dbReference>
<dbReference type="SFLD" id="SFLDS00029">
    <property type="entry name" value="Radical_SAM"/>
    <property type="match status" value="1"/>
</dbReference>
<dbReference type="InterPro" id="IPR007197">
    <property type="entry name" value="rSAM"/>
</dbReference>
<comment type="pathway">
    <text evidence="12">Cofactor biosynthesis; molybdopterin biosynthesis.</text>
</comment>
<sequence>MSARPLIDGFGRRISYVRLSVTDRCDFRCTYCMPDSMTFLPKREVLTLEELDAIGSAFVARGVSRIRLTGGEPLVRRGLIGLVQSLSRHLGAGLDELTLTTNASQLASFAEPLRAAGIRRVNVSLDSLDPGRFRQITRRGELAPVLEGIAAAKAAGLRVKINMVALKGLNEDEILPMAAWCAGHGFDLSFIETMPLGLVEEDRTDRYLPLTDVRRALQQRLTLVDSPERTGGPARYVRVAETGQRLGFITPLTHNFCESCNRVRVTATGTLFMCLGQESKVELRDILRHEGPAALDAALDRAMQLKPKGHDFRIDRRAAPPAVPRHMSMTGG</sequence>